<proteinExistence type="predicted"/>
<name>A0A176WKL3_MARPO</name>
<sequence length="141" mass="16095">MAYARGHHRITEDLQELQIEVFHGRTGLFLTVEESLGRENDENSPMLATPSVQERAAVFRPAPRLPLQDISHLFPSNVLNTNVKFETARNPVADRVRRRPLDSPTHSKKRRLSEDTSPSWERPSRPVSKSSRPSSGLRSFR</sequence>
<feature type="compositionally biased region" description="Basic and acidic residues" evidence="1">
    <location>
        <begin position="92"/>
        <end position="101"/>
    </location>
</feature>
<organism evidence="2 3">
    <name type="scientific">Marchantia polymorpha subsp. ruderalis</name>
    <dbReference type="NCBI Taxonomy" id="1480154"/>
    <lineage>
        <taxon>Eukaryota</taxon>
        <taxon>Viridiplantae</taxon>
        <taxon>Streptophyta</taxon>
        <taxon>Embryophyta</taxon>
        <taxon>Marchantiophyta</taxon>
        <taxon>Marchantiopsida</taxon>
        <taxon>Marchantiidae</taxon>
        <taxon>Marchantiales</taxon>
        <taxon>Marchantiaceae</taxon>
        <taxon>Marchantia</taxon>
    </lineage>
</organism>
<accession>A0A176WKL3</accession>
<protein>
    <submittedName>
        <fullName evidence="2">Uncharacterized protein</fullName>
    </submittedName>
</protein>
<evidence type="ECO:0000313" key="3">
    <source>
        <dbReference type="Proteomes" id="UP000077202"/>
    </source>
</evidence>
<evidence type="ECO:0000256" key="1">
    <source>
        <dbReference type="SAM" id="MobiDB-lite"/>
    </source>
</evidence>
<comment type="caution">
    <text evidence="2">The sequence shown here is derived from an EMBL/GenBank/DDBJ whole genome shotgun (WGS) entry which is preliminary data.</text>
</comment>
<reference evidence="2" key="1">
    <citation type="submission" date="2016-03" db="EMBL/GenBank/DDBJ databases">
        <title>Mechanisms controlling the formation of the plant cell surface in tip-growing cells are functionally conserved among land plants.</title>
        <authorList>
            <person name="Honkanen S."/>
            <person name="Jones V.A."/>
            <person name="Morieri G."/>
            <person name="Champion C."/>
            <person name="Hetherington A.J."/>
            <person name="Kelly S."/>
            <person name="Saint-Marcoux D."/>
            <person name="Proust H."/>
            <person name="Prescott H."/>
            <person name="Dolan L."/>
        </authorList>
    </citation>
    <scope>NUCLEOTIDE SEQUENCE [LARGE SCALE GENOMIC DNA]</scope>
    <source>
        <tissue evidence="2">Whole gametophyte</tissue>
    </source>
</reference>
<dbReference type="EMBL" id="LVLJ01000705">
    <property type="protein sequence ID" value="OAE32895.1"/>
    <property type="molecule type" value="Genomic_DNA"/>
</dbReference>
<evidence type="ECO:0000313" key="2">
    <source>
        <dbReference type="EMBL" id="OAE32895.1"/>
    </source>
</evidence>
<keyword evidence="3" id="KW-1185">Reference proteome</keyword>
<feature type="region of interest" description="Disordered" evidence="1">
    <location>
        <begin position="88"/>
        <end position="141"/>
    </location>
</feature>
<gene>
    <name evidence="2" type="ORF">AXG93_399s1030</name>
</gene>
<feature type="compositionally biased region" description="Low complexity" evidence="1">
    <location>
        <begin position="125"/>
        <end position="141"/>
    </location>
</feature>
<dbReference type="Proteomes" id="UP000077202">
    <property type="component" value="Unassembled WGS sequence"/>
</dbReference>
<dbReference type="AlphaFoldDB" id="A0A176WKL3"/>